<dbReference type="EMBL" id="BMIA01000001">
    <property type="protein sequence ID" value="GGH25658.1"/>
    <property type="molecule type" value="Genomic_DNA"/>
</dbReference>
<dbReference type="RefSeq" id="WP_188929250.1">
    <property type="nucleotide sequence ID" value="NZ_BMIA01000001.1"/>
</dbReference>
<evidence type="ECO:0000256" key="1">
    <source>
        <dbReference type="ARBA" id="ARBA00006432"/>
    </source>
</evidence>
<gene>
    <name evidence="4" type="ORF">GCM10007423_10050</name>
</gene>
<reference evidence="5" key="1">
    <citation type="journal article" date="2019" name="Int. J. Syst. Evol. Microbiol.">
        <title>The Global Catalogue of Microorganisms (GCM) 10K type strain sequencing project: providing services to taxonomists for standard genome sequencing and annotation.</title>
        <authorList>
            <consortium name="The Broad Institute Genomics Platform"/>
            <consortium name="The Broad Institute Genome Sequencing Center for Infectious Disease"/>
            <person name="Wu L."/>
            <person name="Ma J."/>
        </authorList>
    </citation>
    <scope>NUCLEOTIDE SEQUENCE [LARGE SCALE GENOMIC DNA]</scope>
    <source>
        <strain evidence="5">CGMCC 1.15288</strain>
    </source>
</reference>
<keyword evidence="5" id="KW-1185">Reference proteome</keyword>
<name>A0ABQ1YGT0_9BACT</name>
<dbReference type="InterPro" id="IPR042099">
    <property type="entry name" value="ANL_N_sf"/>
</dbReference>
<accession>A0ABQ1YGT0</accession>
<evidence type="ECO:0000259" key="3">
    <source>
        <dbReference type="Pfam" id="PF00501"/>
    </source>
</evidence>
<keyword evidence="2" id="KW-0436">Ligase</keyword>
<sequence length="513" mass="56602">MENVSPDRFNVVDLFGDAARSTPRKAAIIDHDRTITFGDLERAVNETAAHFLARGIRKGDRVLVFVPMSEDLYRTVLALFRIGAVAVFLDEWVSVKRLVACCRVAQCAAFIGTFKGRVLARLLPGLRSIPLHLGLKYNVCRDIPAFPETGRDDIALITFTTGSTGIPKAAIRTHGLLFEQFQALIPLIEPTPDDVSMPVLPIVLLINLGAGVTSVIADFNARKPDAMKPKKIFDQIHRYRVTSIIASPFFVKQLALYSSSNRLILNTIKKIRTGGAPVFPTEAKSYRDAFPRADIAIVYGSTEAEPMSAISADELIVSETNRGLNVGKVEPGATVKIIFISNDAITAVDEDAFAKLEVLPGTIGEIIVTGKHVLRDYLHNPEALKRNKIFVGTKCWHRTGDSGFWGDDGNLYLTGRCASLIRTPKGLLSTFLYENRFQAIEGVLMGTIMLLGDRLTAIIEVSDPSREAAVRSMMKALPEAFADIVFVSKVPRDPRHNSKIDYEKLRLLLLRRS</sequence>
<dbReference type="InterPro" id="IPR000873">
    <property type="entry name" value="AMP-dep_synth/lig_dom"/>
</dbReference>
<dbReference type="Gene3D" id="3.40.50.12780">
    <property type="entry name" value="N-terminal domain of ligase-like"/>
    <property type="match status" value="1"/>
</dbReference>
<protein>
    <submittedName>
        <fullName evidence="4">Peptide synthase</fullName>
    </submittedName>
</protein>
<dbReference type="InterPro" id="IPR020845">
    <property type="entry name" value="AMP-binding_CS"/>
</dbReference>
<dbReference type="Pfam" id="PF00501">
    <property type="entry name" value="AMP-binding"/>
    <property type="match status" value="1"/>
</dbReference>
<feature type="domain" description="AMP-dependent synthetase/ligase" evidence="3">
    <location>
        <begin position="17"/>
        <end position="378"/>
    </location>
</feature>
<dbReference type="PANTHER" id="PTHR43201">
    <property type="entry name" value="ACYL-COA SYNTHETASE"/>
    <property type="match status" value="1"/>
</dbReference>
<evidence type="ECO:0000313" key="4">
    <source>
        <dbReference type="EMBL" id="GGH25658.1"/>
    </source>
</evidence>
<evidence type="ECO:0000256" key="2">
    <source>
        <dbReference type="ARBA" id="ARBA00022598"/>
    </source>
</evidence>
<organism evidence="4 5">
    <name type="scientific">Dyadobacter endophyticus</name>
    <dbReference type="NCBI Taxonomy" id="1749036"/>
    <lineage>
        <taxon>Bacteria</taxon>
        <taxon>Pseudomonadati</taxon>
        <taxon>Bacteroidota</taxon>
        <taxon>Cytophagia</taxon>
        <taxon>Cytophagales</taxon>
        <taxon>Spirosomataceae</taxon>
        <taxon>Dyadobacter</taxon>
    </lineage>
</organism>
<proteinExistence type="inferred from homology"/>
<comment type="caution">
    <text evidence="4">The sequence shown here is derived from an EMBL/GenBank/DDBJ whole genome shotgun (WGS) entry which is preliminary data.</text>
</comment>
<dbReference type="PANTHER" id="PTHR43201:SF5">
    <property type="entry name" value="MEDIUM-CHAIN ACYL-COA LIGASE ACSF2, MITOCHONDRIAL"/>
    <property type="match status" value="1"/>
</dbReference>
<dbReference type="Proteomes" id="UP000600214">
    <property type="component" value="Unassembled WGS sequence"/>
</dbReference>
<comment type="similarity">
    <text evidence="1">Belongs to the ATP-dependent AMP-binding enzyme family.</text>
</comment>
<dbReference type="SUPFAM" id="SSF56801">
    <property type="entry name" value="Acetyl-CoA synthetase-like"/>
    <property type="match status" value="1"/>
</dbReference>
<dbReference type="PROSITE" id="PS00455">
    <property type="entry name" value="AMP_BINDING"/>
    <property type="match status" value="1"/>
</dbReference>
<evidence type="ECO:0000313" key="5">
    <source>
        <dbReference type="Proteomes" id="UP000600214"/>
    </source>
</evidence>